<evidence type="ECO:0000256" key="3">
    <source>
        <dbReference type="ARBA" id="ARBA00022759"/>
    </source>
</evidence>
<evidence type="ECO:0000256" key="1">
    <source>
        <dbReference type="ARBA" id="ARBA00022695"/>
    </source>
</evidence>
<dbReference type="Pfam" id="PF17919">
    <property type="entry name" value="RT_RNaseH_2"/>
    <property type="match status" value="1"/>
</dbReference>
<evidence type="ECO:0000313" key="8">
    <source>
        <dbReference type="EMBL" id="KAG8180287.1"/>
    </source>
</evidence>
<dbReference type="AlphaFoldDB" id="A0AAV6U8B2"/>
<evidence type="ECO:0000256" key="5">
    <source>
        <dbReference type="ARBA" id="ARBA00023268"/>
    </source>
</evidence>
<keyword evidence="3" id="KW-0255">Endonuclease</keyword>
<dbReference type="InterPro" id="IPR041577">
    <property type="entry name" value="RT_RNaseH_2"/>
</dbReference>
<keyword evidence="4" id="KW-0695">RNA-directed DNA polymerase</keyword>
<sequence>MVNFYHRFIPNCAKIQQPLTSLLSGIKKGSKKEVIWTEESKNAFQLLKEALGQAANLTHPSEKAEISLTTDASDTAIGAVLHQTENEKKSPMSFFSRTLTPTQRKYSAYDRELLAIYEAVKHFRYILEGRPFTIFTDHKPLVFAFQQDLEKASPRQARQLSYIGQFSADIQFIQCEDNIIADALSRIDTISVPSTVDLQAMADAQEDEELEILKRNPKLRIIQVSIPNSSKETPRVTYSEFVQTLQNKIRKLKPSKTTTHGKKSVFVSKELSNCSHVFVYNNATVSSLQPVYLGPFVVKKRAPKYFDIEIKGIVKRISIDRLKPCFTLHENSEQSKTDASSTAAMDPPHSPCPNKSDELLPEGGSYATRRGRKVKFPKHLEHYVP</sequence>
<organism evidence="8 9">
    <name type="scientific">Oedothorax gibbosus</name>
    <dbReference type="NCBI Taxonomy" id="931172"/>
    <lineage>
        <taxon>Eukaryota</taxon>
        <taxon>Metazoa</taxon>
        <taxon>Ecdysozoa</taxon>
        <taxon>Arthropoda</taxon>
        <taxon>Chelicerata</taxon>
        <taxon>Arachnida</taxon>
        <taxon>Araneae</taxon>
        <taxon>Araneomorphae</taxon>
        <taxon>Entelegynae</taxon>
        <taxon>Araneoidea</taxon>
        <taxon>Linyphiidae</taxon>
        <taxon>Erigoninae</taxon>
        <taxon>Oedothorax</taxon>
    </lineage>
</organism>
<evidence type="ECO:0000259" key="7">
    <source>
        <dbReference type="Pfam" id="PF17919"/>
    </source>
</evidence>
<comment type="caution">
    <text evidence="8">The sequence shown here is derived from an EMBL/GenBank/DDBJ whole genome shotgun (WGS) entry which is preliminary data.</text>
</comment>
<keyword evidence="3" id="KW-0378">Hydrolase</keyword>
<dbReference type="InterPro" id="IPR043502">
    <property type="entry name" value="DNA/RNA_pol_sf"/>
</dbReference>
<keyword evidence="5" id="KW-0511">Multifunctional enzyme</keyword>
<gene>
    <name evidence="8" type="ORF">JTE90_013540</name>
</gene>
<dbReference type="GO" id="GO:0004519">
    <property type="term" value="F:endonuclease activity"/>
    <property type="evidence" value="ECO:0007669"/>
    <property type="project" value="UniProtKB-KW"/>
</dbReference>
<evidence type="ECO:0000313" key="9">
    <source>
        <dbReference type="Proteomes" id="UP000827092"/>
    </source>
</evidence>
<dbReference type="Gene3D" id="3.30.70.270">
    <property type="match status" value="1"/>
</dbReference>
<dbReference type="InterPro" id="IPR043128">
    <property type="entry name" value="Rev_trsase/Diguanyl_cyclase"/>
</dbReference>
<feature type="domain" description="Reverse transcriptase/retrotransposon-derived protein RNase H-like" evidence="7">
    <location>
        <begin position="36"/>
        <end position="134"/>
    </location>
</feature>
<evidence type="ECO:0000256" key="6">
    <source>
        <dbReference type="SAM" id="MobiDB-lite"/>
    </source>
</evidence>
<dbReference type="InterPro" id="IPR050951">
    <property type="entry name" value="Retrovirus_Pol_polyprotein"/>
</dbReference>
<dbReference type="GO" id="GO:0003964">
    <property type="term" value="F:RNA-directed DNA polymerase activity"/>
    <property type="evidence" value="ECO:0007669"/>
    <property type="project" value="UniProtKB-KW"/>
</dbReference>
<keyword evidence="9" id="KW-1185">Reference proteome</keyword>
<protein>
    <recommendedName>
        <fullName evidence="7">Reverse transcriptase/retrotransposon-derived protein RNase H-like domain-containing protein</fullName>
    </recommendedName>
</protein>
<feature type="region of interest" description="Disordered" evidence="6">
    <location>
        <begin position="330"/>
        <end position="385"/>
    </location>
</feature>
<evidence type="ECO:0000256" key="2">
    <source>
        <dbReference type="ARBA" id="ARBA00022722"/>
    </source>
</evidence>
<dbReference type="Proteomes" id="UP000827092">
    <property type="component" value="Unassembled WGS sequence"/>
</dbReference>
<keyword evidence="2" id="KW-0540">Nuclease</keyword>
<name>A0AAV6U8B2_9ARAC</name>
<keyword evidence="1" id="KW-0808">Transferase</keyword>
<dbReference type="CDD" id="cd09274">
    <property type="entry name" value="RNase_HI_RT_Ty3"/>
    <property type="match status" value="1"/>
</dbReference>
<evidence type="ECO:0000256" key="4">
    <source>
        <dbReference type="ARBA" id="ARBA00022918"/>
    </source>
</evidence>
<keyword evidence="1" id="KW-0548">Nucleotidyltransferase</keyword>
<dbReference type="PANTHER" id="PTHR37984">
    <property type="entry name" value="PROTEIN CBG26694"/>
    <property type="match status" value="1"/>
</dbReference>
<proteinExistence type="predicted"/>
<reference evidence="8 9" key="1">
    <citation type="journal article" date="2022" name="Nat. Ecol. Evol.">
        <title>A masculinizing supergene underlies an exaggerated male reproductive morph in a spider.</title>
        <authorList>
            <person name="Hendrickx F."/>
            <person name="De Corte Z."/>
            <person name="Sonet G."/>
            <person name="Van Belleghem S.M."/>
            <person name="Kostlbacher S."/>
            <person name="Vangestel C."/>
        </authorList>
    </citation>
    <scope>NUCLEOTIDE SEQUENCE [LARGE SCALE GENOMIC DNA]</scope>
    <source>
        <strain evidence="8">W744_W776</strain>
    </source>
</reference>
<accession>A0AAV6U8B2</accession>
<dbReference type="PANTHER" id="PTHR37984:SF5">
    <property type="entry name" value="PROTEIN NYNRIN-LIKE"/>
    <property type="match status" value="1"/>
</dbReference>
<dbReference type="EMBL" id="JAFNEN010000570">
    <property type="protein sequence ID" value="KAG8180287.1"/>
    <property type="molecule type" value="Genomic_DNA"/>
</dbReference>
<dbReference type="FunFam" id="3.10.20.370:FF:000001">
    <property type="entry name" value="Retrovirus-related Pol polyprotein from transposon 17.6-like protein"/>
    <property type="match status" value="1"/>
</dbReference>
<dbReference type="SUPFAM" id="SSF56672">
    <property type="entry name" value="DNA/RNA polymerases"/>
    <property type="match status" value="1"/>
</dbReference>